<accession>C0P339</accession>
<dbReference type="EMBL" id="BT062708">
    <property type="protein sequence ID" value="ACN27405.1"/>
    <property type="molecule type" value="mRNA"/>
</dbReference>
<reference evidence="1" key="2">
    <citation type="submission" date="2012-06" db="EMBL/GenBank/DDBJ databases">
        <authorList>
            <person name="Yu Y."/>
            <person name="Currie J."/>
            <person name="Lomeli R."/>
            <person name="Angelova A."/>
            <person name="Collura K."/>
            <person name="Wissotski M."/>
            <person name="Campos D."/>
            <person name="Kudrna D."/>
            <person name="Golser W."/>
            <person name="Ashely E."/>
            <person name="Descour A."/>
            <person name="Fernandes J."/>
            <person name="Soderlund C."/>
            <person name="Walbot V."/>
        </authorList>
    </citation>
    <scope>NUCLEOTIDE SEQUENCE</scope>
    <source>
        <strain evidence="1">B73</strain>
    </source>
</reference>
<proteinExistence type="evidence at transcript level"/>
<sequence length="162" mass="17598">MSRFRVSAISSSLDMIAAVDSLEENRASDLCSSSNILDRSSPLDREMMSKAFMLEGLTATVGGEDTVTFDRFLFLVFSSSSASASASASSRWWWRHLQAFSLPSTSEVSHKSRGLSVVRGQSPFWNHGFAVTFEMVILVLGLGSSSLARSLRASTENHGGHL</sequence>
<dbReference type="AlphaFoldDB" id="C0P339"/>
<evidence type="ECO:0000313" key="1">
    <source>
        <dbReference type="EMBL" id="ACN27405.1"/>
    </source>
</evidence>
<organism evidence="1">
    <name type="scientific">Zea mays</name>
    <name type="common">Maize</name>
    <dbReference type="NCBI Taxonomy" id="4577"/>
    <lineage>
        <taxon>Eukaryota</taxon>
        <taxon>Viridiplantae</taxon>
        <taxon>Streptophyta</taxon>
        <taxon>Embryophyta</taxon>
        <taxon>Tracheophyta</taxon>
        <taxon>Spermatophyta</taxon>
        <taxon>Magnoliopsida</taxon>
        <taxon>Liliopsida</taxon>
        <taxon>Poales</taxon>
        <taxon>Poaceae</taxon>
        <taxon>PACMAD clade</taxon>
        <taxon>Panicoideae</taxon>
        <taxon>Andropogonodae</taxon>
        <taxon>Andropogoneae</taxon>
        <taxon>Tripsacinae</taxon>
        <taxon>Zea</taxon>
    </lineage>
</organism>
<reference evidence="1" key="1">
    <citation type="journal article" date="2009" name="PLoS Genet.">
        <title>Sequencing, mapping, and analysis of 27,455 maize full-length cDNAs.</title>
        <authorList>
            <person name="Soderlund C."/>
            <person name="Descour A."/>
            <person name="Kudrna D."/>
            <person name="Bomhoff M."/>
            <person name="Boyd L."/>
            <person name="Currie J."/>
            <person name="Angelova A."/>
            <person name="Collura K."/>
            <person name="Wissotski M."/>
            <person name="Ashley E."/>
            <person name="Morrow D."/>
            <person name="Fernandes J."/>
            <person name="Walbot V."/>
            <person name="Yu Y."/>
        </authorList>
    </citation>
    <scope>NUCLEOTIDE SEQUENCE</scope>
    <source>
        <strain evidence="1">B73</strain>
    </source>
</reference>
<name>C0P339_MAIZE</name>
<protein>
    <submittedName>
        <fullName evidence="1">Uncharacterized protein</fullName>
    </submittedName>
</protein>